<evidence type="ECO:0000256" key="8">
    <source>
        <dbReference type="ARBA" id="ARBA00022679"/>
    </source>
</evidence>
<dbReference type="InterPro" id="IPR027417">
    <property type="entry name" value="P-loop_NTPase"/>
</dbReference>
<feature type="compositionally biased region" description="Low complexity" evidence="23">
    <location>
        <begin position="2032"/>
        <end position="2055"/>
    </location>
</feature>
<dbReference type="SUPFAM" id="SSF52540">
    <property type="entry name" value="P-loop containing nucleoside triphosphate hydrolases"/>
    <property type="match status" value="1"/>
</dbReference>
<feature type="region of interest" description="Actin-binding" evidence="21">
    <location>
        <begin position="1441"/>
        <end position="1463"/>
    </location>
</feature>
<feature type="domain" description="Myosin motor" evidence="26">
    <location>
        <begin position="889"/>
        <end position="1568"/>
    </location>
</feature>
<dbReference type="InterPro" id="IPR000719">
    <property type="entry name" value="Prot_kinase_dom"/>
</dbReference>
<dbReference type="SMART" id="SM00326">
    <property type="entry name" value="SH3"/>
    <property type="match status" value="1"/>
</dbReference>
<dbReference type="SUPFAM" id="SSF82615">
    <property type="entry name" value="Polo-box domain"/>
    <property type="match status" value="2"/>
</dbReference>
<evidence type="ECO:0000256" key="13">
    <source>
        <dbReference type="ARBA" id="ARBA00022840"/>
    </source>
</evidence>
<keyword evidence="9" id="KW-0677">Repeat</keyword>
<dbReference type="InterPro" id="IPR001452">
    <property type="entry name" value="SH3_domain"/>
</dbReference>
<evidence type="ECO:0000256" key="21">
    <source>
        <dbReference type="PROSITE-ProRule" id="PRU00782"/>
    </source>
</evidence>
<evidence type="ECO:0000256" key="5">
    <source>
        <dbReference type="ARBA" id="ARBA00022490"/>
    </source>
</evidence>
<dbReference type="Gene3D" id="3.40.850.10">
    <property type="entry name" value="Kinesin motor domain"/>
    <property type="match status" value="1"/>
</dbReference>
<name>A0A8E2JY18_9PEZI</name>
<dbReference type="FunFam" id="1.20.120.720:FF:000015">
    <property type="entry name" value="Myosin I"/>
    <property type="match status" value="1"/>
</dbReference>
<dbReference type="OrthoDB" id="6108017at2759"/>
<reference evidence="28 29" key="1">
    <citation type="journal article" date="2016" name="Nat. Commun.">
        <title>Ectomycorrhizal ecology is imprinted in the genome of the dominant symbiotic fungus Cenococcum geophilum.</title>
        <authorList>
            <consortium name="DOE Joint Genome Institute"/>
            <person name="Peter M."/>
            <person name="Kohler A."/>
            <person name="Ohm R.A."/>
            <person name="Kuo A."/>
            <person name="Krutzmann J."/>
            <person name="Morin E."/>
            <person name="Arend M."/>
            <person name="Barry K.W."/>
            <person name="Binder M."/>
            <person name="Choi C."/>
            <person name="Clum A."/>
            <person name="Copeland A."/>
            <person name="Grisel N."/>
            <person name="Haridas S."/>
            <person name="Kipfer T."/>
            <person name="LaButti K."/>
            <person name="Lindquist E."/>
            <person name="Lipzen A."/>
            <person name="Maire R."/>
            <person name="Meier B."/>
            <person name="Mihaltcheva S."/>
            <person name="Molinier V."/>
            <person name="Murat C."/>
            <person name="Poggeler S."/>
            <person name="Quandt C.A."/>
            <person name="Sperisen C."/>
            <person name="Tritt A."/>
            <person name="Tisserant E."/>
            <person name="Crous P.W."/>
            <person name="Henrissat B."/>
            <person name="Nehls U."/>
            <person name="Egli S."/>
            <person name="Spatafora J.W."/>
            <person name="Grigoriev I.V."/>
            <person name="Martin F.M."/>
        </authorList>
    </citation>
    <scope>NUCLEOTIDE SEQUENCE [LARGE SCALE GENOMIC DNA]</scope>
    <source>
        <strain evidence="28 29">CBS 207.34</strain>
    </source>
</reference>
<dbReference type="InterPro" id="IPR008271">
    <property type="entry name" value="Ser/Thr_kinase_AS"/>
</dbReference>
<dbReference type="GO" id="GO:0006897">
    <property type="term" value="P:endocytosis"/>
    <property type="evidence" value="ECO:0007669"/>
    <property type="project" value="TreeGrafter"/>
</dbReference>
<evidence type="ECO:0000256" key="23">
    <source>
        <dbReference type="SAM" id="MobiDB-lite"/>
    </source>
</evidence>
<dbReference type="Gene3D" id="1.10.510.10">
    <property type="entry name" value="Transferase(Phosphotransferase) domain 1"/>
    <property type="match status" value="1"/>
</dbReference>
<dbReference type="Gene3D" id="1.10.10.820">
    <property type="match status" value="1"/>
</dbReference>
<evidence type="ECO:0000256" key="17">
    <source>
        <dbReference type="ARBA" id="ARBA00023212"/>
    </source>
</evidence>
<dbReference type="SMART" id="SM00242">
    <property type="entry name" value="MYSc"/>
    <property type="match status" value="1"/>
</dbReference>
<evidence type="ECO:0000256" key="19">
    <source>
        <dbReference type="ARBA" id="ARBA00032645"/>
    </source>
</evidence>
<keyword evidence="16 21" id="KW-0009">Actin-binding</keyword>
<keyword evidence="5" id="KW-0963">Cytoplasm</keyword>
<feature type="compositionally biased region" description="Polar residues" evidence="23">
    <location>
        <begin position="1881"/>
        <end position="1897"/>
    </location>
</feature>
<dbReference type="InterPro" id="IPR036961">
    <property type="entry name" value="Kinesin_motor_dom_sf"/>
</dbReference>
<evidence type="ECO:0000256" key="22">
    <source>
        <dbReference type="PROSITE-ProRule" id="PRU10141"/>
    </source>
</evidence>
<dbReference type="Pfam" id="PF00069">
    <property type="entry name" value="Pkinase"/>
    <property type="match status" value="1"/>
</dbReference>
<dbReference type="PROSITE" id="PS50011">
    <property type="entry name" value="PROTEIN_KINASE_DOM"/>
    <property type="match status" value="1"/>
</dbReference>
<dbReference type="InterPro" id="IPR033701">
    <property type="entry name" value="POLO_box_1"/>
</dbReference>
<dbReference type="InterPro" id="IPR033695">
    <property type="entry name" value="POLO_box_2"/>
</dbReference>
<dbReference type="EMBL" id="KV748666">
    <property type="protein sequence ID" value="OCL13820.1"/>
    <property type="molecule type" value="Genomic_DNA"/>
</dbReference>
<keyword evidence="6" id="KW-0723">Serine/threonine-protein kinase</keyword>
<keyword evidence="15 21" id="KW-0505">Motor protein</keyword>
<evidence type="ECO:0000256" key="1">
    <source>
        <dbReference type="ARBA" id="ARBA00004134"/>
    </source>
</evidence>
<evidence type="ECO:0000259" key="24">
    <source>
        <dbReference type="PROSITE" id="PS50002"/>
    </source>
</evidence>
<dbReference type="InterPro" id="IPR001609">
    <property type="entry name" value="Myosin_head_motor_dom-like"/>
</dbReference>
<gene>
    <name evidence="28" type="ORF">AOQ84DRAFT_429213</name>
</gene>
<keyword evidence="7" id="KW-0597">Phosphoprotein</keyword>
<dbReference type="GO" id="GO:0051015">
    <property type="term" value="F:actin filament binding"/>
    <property type="evidence" value="ECO:0007669"/>
    <property type="project" value="TreeGrafter"/>
</dbReference>
<dbReference type="GO" id="GO:0030428">
    <property type="term" value="C:cell septum"/>
    <property type="evidence" value="ECO:0007669"/>
    <property type="project" value="UniProtKB-ARBA"/>
</dbReference>
<dbReference type="Pfam" id="PF06017">
    <property type="entry name" value="Myosin_TH1"/>
    <property type="match status" value="1"/>
</dbReference>
<keyword evidence="11" id="KW-0418">Kinase</keyword>
<dbReference type="FunFam" id="1.20.5.4820:FF:000004">
    <property type="entry name" value="Myosin IE"/>
    <property type="match status" value="1"/>
</dbReference>
<proteinExistence type="inferred from homology"/>
<dbReference type="InterPro" id="IPR036947">
    <property type="entry name" value="POLO_box_dom_sf"/>
</dbReference>
<evidence type="ECO:0000259" key="25">
    <source>
        <dbReference type="PROSITE" id="PS50011"/>
    </source>
</evidence>
<dbReference type="GO" id="GO:0016787">
    <property type="term" value="F:hydrolase activity"/>
    <property type="evidence" value="ECO:0007669"/>
    <property type="project" value="UniProtKB-KW"/>
</dbReference>
<dbReference type="GO" id="GO:0000146">
    <property type="term" value="F:microfilament motor activity"/>
    <property type="evidence" value="ECO:0007669"/>
    <property type="project" value="TreeGrafter"/>
</dbReference>
<dbReference type="GO" id="GO:0016459">
    <property type="term" value="C:myosin complex"/>
    <property type="evidence" value="ECO:0007669"/>
    <property type="project" value="UniProtKB-KW"/>
</dbReference>
<feature type="compositionally biased region" description="Polar residues" evidence="23">
    <location>
        <begin position="1996"/>
        <end position="2006"/>
    </location>
</feature>
<keyword evidence="29" id="KW-1185">Reference proteome</keyword>
<feature type="compositionally biased region" description="Basic and acidic residues" evidence="23">
    <location>
        <begin position="1791"/>
        <end position="1803"/>
    </location>
</feature>
<dbReference type="GO" id="GO:0051666">
    <property type="term" value="P:actin cortical patch localization"/>
    <property type="evidence" value="ECO:0007669"/>
    <property type="project" value="TreeGrafter"/>
</dbReference>
<evidence type="ECO:0000256" key="6">
    <source>
        <dbReference type="ARBA" id="ARBA00022527"/>
    </source>
</evidence>
<dbReference type="Pfam" id="PF00018">
    <property type="entry name" value="SH3_1"/>
    <property type="match status" value="1"/>
</dbReference>
<dbReference type="CDD" id="cd11858">
    <property type="entry name" value="SH3_Myosin-I_fungi"/>
    <property type="match status" value="1"/>
</dbReference>
<dbReference type="InterPro" id="IPR011009">
    <property type="entry name" value="Kinase-like_dom_sf"/>
</dbReference>
<dbReference type="Proteomes" id="UP000250140">
    <property type="component" value="Unassembled WGS sequence"/>
</dbReference>
<dbReference type="CDD" id="cd13117">
    <property type="entry name" value="POLO_box_2"/>
    <property type="match status" value="1"/>
</dbReference>
<evidence type="ECO:0000259" key="26">
    <source>
        <dbReference type="PROSITE" id="PS51456"/>
    </source>
</evidence>
<dbReference type="Gene3D" id="1.20.58.530">
    <property type="match status" value="1"/>
</dbReference>
<dbReference type="PROSITE" id="PS00107">
    <property type="entry name" value="PROTEIN_KINASE_ATP"/>
    <property type="match status" value="1"/>
</dbReference>
<evidence type="ECO:0000313" key="28">
    <source>
        <dbReference type="EMBL" id="OCL13820.1"/>
    </source>
</evidence>
<sequence length="2082" mass="231890">MSIHADAPPAVVSDPSGLQYATGPQLGKGGFAICHRAELLQRNKPTGDIIALKIVKSKMEPPKLAQKFVTELQIHSKISHPNVVEFYRAFSFELSTYVVLELCENGSLADAIKKRKYFTMPEIRRFMIQTCGAIKYLHHRNIVHRDLKTGNLFLDKDMNIKVGDFGLAALLISQNDLGGRRTTMCGTPNYLAPEVLEKSGRGHNEKVDLWAIGIMMYTLAVGRAPFHAPKREDIYKKLRNREYSWPELAKFPNDISEDLRDLVGSLLVHEDDRPNPDQIVSHAFFRIAFIPLQLDPACTSRVPKWSNIRPPTAATIKRGYSDDWYKLCKASGVGEYEPGKSFTVFGGRKVRSVIKDCQREIDLGKQPVIPFPKEIVYQPFPERTQWPATASGGLSEIAEEKESSSEGYALVETTGNDRIKAPASRLPVREEQTQPLKENIEPVQETEAVRRVMEKPTRMRSVRKISNPDRVTAGSASIRGPRYPRTLQRTTSTKEVVKTVEKLPQEEKERELQEMGIDGHEIPRASPEVQLSHRADQRLASSENSVIPLTDPASVLARASKFRDNVARALANRPPASRQSGPPQQVPFVSKWVDYSRKHGVGYVLEDGSIGCIVNATTRHPVTHVVVRDGYTHLKEVAKDPKYVEKIPLEYYADCAGDGLRRIQVDKERRRSTSTIWMKFGKYMCQQLGQVEGRTPAAKHLAQTTFVRFYQRLGNVGVWSFEDGSFQFNFPDHTKLVFSADAGYCVFTCLSLEAAEHLAEYGDLPFKYIRGREILKSSLQNLLYGSAEVTVAFRKMTEANLLRQKLEFIMSVIDEWVTAGGLGCLSEPNCLKWEGPQLEDGKKQEWAVTKRAGRKKDASSSKHSTAAGGGSKAQFAKKAVFESTKKKEVGVSDLTLISKISNDAINDNLKKRFENAEIYTYIGHVLVSVNPFRDLGIYTDTVLDSYKGKNRLEMPPHVYAIAESAYYNMNGYKENQCIIISGESGAGKTEAAKRIMQYIANVSGGSNSSIQETKDMVLATNPLLESFGNAKTLRNNNSSRFGKYLEIQFNAQGEPVGANINNYLLEKSRVVGQITNERNFHIFYQFTKAASSNYRETFGVQQPQSYVYTSRSKCYDVPGIDDQSDFQETLNAMKIIGLAQSEQDNIFRMLAAILWLGNVAFAEDDSGNGTIVDQSVVDFVAYLLEVDSAHVNKALTLRIVETSRGGRRGSVYEVPLNPAQATSVRDALAKAIYFNLFDWIVERVNASLKARGALAHSVGILDIYGFEIFERNSFEQLCINYVNEKLQQIFIQLTLRTEQEEYAREQIQWTPIKYFDNKVVCDLIEERRPPGVFAALNDACATAHADPTAADQTFVQRLNALSSNPNFQPRQGQFIIKHYAGDVSYAVEGMTDKNKDQLLKDLLNLVAQSSNSFVHVLFPHQVDQDNKRRPPTAGDKIKASANDLVATLMKASPSYIRTIKPNENKSPTEYNSPNVLHQIKYLGLQENVRIRRAGFASRQTFEKFVERFFLLSPKTSYAGEYTWTGDYQTGTRQILKDTSIPAEEFQMGVTKVFIKTPETLFALETMRDRYWHNMAIRIQRAWRNYLRYRTECAIRIQRFWRRVNGGLEFIQIRDQGHKILQGRKERRRFSLIGSRRFLGDYLGVGNRGGPGEVIRDSINIGGNEEVLFSCRAELLVSKLGRSSKPEPRILILTRKNVYLVKQVLVNRQISIQAERIIPLGAIRFVSTSKLKDDWFAIGVGSPQEPDPLVNCIFKTEFFTHMKTASRGALDLRIGDTIEFNKKPGKPSVIKTVKDPAVPRDDVYKSGTIHTGQGEPPNSVSRPTPRRKQVAGKPITSGKLLRPGGPGGGPSKLSSRPTQARQTPQQATTQPRPVPQPVAALSNGTGHARNISSSSTLSARGPPPPPPAAPPGPKEPTYRALYDFLGQSAGELSMKKDEVILVTQKEGNGWWLASRLDKSASGWAPSAYLEEVVNRPAPPPAPPIAPRPVPTPPVANGTSSNGTTQGSIRAKPTPPAPPAKRPAGKKPAPSPAPRDSGYSGSGASSSDVGARDSSGSIAGGLAEALRQRQAAMHGRRPANEDEW</sequence>
<evidence type="ECO:0000256" key="4">
    <source>
        <dbReference type="ARBA" id="ARBA00022443"/>
    </source>
</evidence>
<dbReference type="PROSITE" id="PS51456">
    <property type="entry name" value="MYOSIN_MOTOR"/>
    <property type="match status" value="1"/>
</dbReference>
<feature type="compositionally biased region" description="Pro residues" evidence="23">
    <location>
        <begin position="1900"/>
        <end position="1913"/>
    </location>
</feature>
<dbReference type="SUPFAM" id="SSF56112">
    <property type="entry name" value="Protein kinase-like (PK-like)"/>
    <property type="match status" value="1"/>
</dbReference>
<comment type="similarity">
    <text evidence="2 21">Belongs to the TRAFAC class myosin-kinesin ATPase superfamily. Myosin family.</text>
</comment>
<dbReference type="SMART" id="SM00220">
    <property type="entry name" value="S_TKc"/>
    <property type="match status" value="1"/>
</dbReference>
<feature type="domain" description="SH3" evidence="24">
    <location>
        <begin position="1912"/>
        <end position="1973"/>
    </location>
</feature>
<evidence type="ECO:0000259" key="27">
    <source>
        <dbReference type="PROSITE" id="PS51757"/>
    </source>
</evidence>
<evidence type="ECO:0000256" key="3">
    <source>
        <dbReference type="ARBA" id="ARBA00016187"/>
    </source>
</evidence>
<protein>
    <recommendedName>
        <fullName evidence="3">Myosin-1</fullName>
    </recommendedName>
    <alternativeName>
        <fullName evidence="19">Class I unconventional myosin</fullName>
    </alternativeName>
    <alternativeName>
        <fullName evidence="18">Type I myosin</fullName>
    </alternativeName>
</protein>
<feature type="binding site" evidence="21">
    <location>
        <begin position="982"/>
        <end position="989"/>
    </location>
    <ligand>
        <name>ATP</name>
        <dbReference type="ChEBI" id="CHEBI:30616"/>
    </ligand>
</feature>
<dbReference type="Gene3D" id="1.20.5.4820">
    <property type="match status" value="1"/>
</dbReference>
<feature type="domain" description="TH1" evidence="27">
    <location>
        <begin position="1626"/>
        <end position="1816"/>
    </location>
</feature>
<evidence type="ECO:0000256" key="20">
    <source>
        <dbReference type="PROSITE-ProRule" id="PRU00192"/>
    </source>
</evidence>
<dbReference type="FunFam" id="1.20.58.530:FF:000007">
    <property type="entry name" value="Myosin IE"/>
    <property type="match status" value="1"/>
</dbReference>
<dbReference type="Gene3D" id="3.30.200.20">
    <property type="entry name" value="Phosphorylase Kinase, domain 1"/>
    <property type="match status" value="1"/>
</dbReference>
<dbReference type="InterPro" id="IPR035535">
    <property type="entry name" value="Fungal_myosin-I_SH3"/>
</dbReference>
<dbReference type="InterPro" id="IPR036072">
    <property type="entry name" value="MYSc_Myo1"/>
</dbReference>
<dbReference type="GO" id="GO:0005524">
    <property type="term" value="F:ATP binding"/>
    <property type="evidence" value="ECO:0007669"/>
    <property type="project" value="UniProtKB-UniRule"/>
</dbReference>
<feature type="binding site" evidence="22">
    <location>
        <position position="53"/>
    </location>
    <ligand>
        <name>ATP</name>
        <dbReference type="ChEBI" id="CHEBI:30616"/>
    </ligand>
</feature>
<dbReference type="PANTHER" id="PTHR13140:SF837">
    <property type="entry name" value="MYOSIN-3-RELATED"/>
    <property type="match status" value="1"/>
</dbReference>
<evidence type="ECO:0000256" key="12">
    <source>
        <dbReference type="ARBA" id="ARBA00022801"/>
    </source>
</evidence>
<evidence type="ECO:0000256" key="7">
    <source>
        <dbReference type="ARBA" id="ARBA00022553"/>
    </source>
</evidence>
<feature type="region of interest" description="Disordered" evidence="23">
    <location>
        <begin position="850"/>
        <end position="870"/>
    </location>
</feature>
<dbReference type="GO" id="GO:0007015">
    <property type="term" value="P:actin filament organization"/>
    <property type="evidence" value="ECO:0007669"/>
    <property type="project" value="TreeGrafter"/>
</dbReference>
<feature type="compositionally biased region" description="Low complexity" evidence="23">
    <location>
        <begin position="1850"/>
        <end position="1870"/>
    </location>
</feature>
<feature type="domain" description="Protein kinase" evidence="25">
    <location>
        <begin position="20"/>
        <end position="285"/>
    </location>
</feature>
<dbReference type="GO" id="GO:0001411">
    <property type="term" value="C:hyphal tip"/>
    <property type="evidence" value="ECO:0007669"/>
    <property type="project" value="UniProtKB-ARBA"/>
</dbReference>
<dbReference type="Gene3D" id="3.30.1120.30">
    <property type="entry name" value="POLO box domain"/>
    <property type="match status" value="2"/>
</dbReference>
<dbReference type="PANTHER" id="PTHR13140">
    <property type="entry name" value="MYOSIN"/>
    <property type="match status" value="1"/>
</dbReference>
<keyword evidence="14 21" id="KW-0518">Myosin</keyword>
<dbReference type="GO" id="GO:0004674">
    <property type="term" value="F:protein serine/threonine kinase activity"/>
    <property type="evidence" value="ECO:0007669"/>
    <property type="project" value="UniProtKB-KW"/>
</dbReference>
<feature type="region of interest" description="Disordered" evidence="23">
    <location>
        <begin position="1782"/>
        <end position="1917"/>
    </location>
</feature>
<evidence type="ECO:0000256" key="14">
    <source>
        <dbReference type="ARBA" id="ARBA00023123"/>
    </source>
</evidence>
<evidence type="ECO:0000256" key="2">
    <source>
        <dbReference type="ARBA" id="ARBA00008314"/>
    </source>
</evidence>
<dbReference type="PROSITE" id="PS51757">
    <property type="entry name" value="TH1"/>
    <property type="match status" value="1"/>
</dbReference>
<evidence type="ECO:0000313" key="29">
    <source>
        <dbReference type="Proteomes" id="UP000250140"/>
    </source>
</evidence>
<dbReference type="InterPro" id="IPR010926">
    <property type="entry name" value="Myosin_TH1"/>
</dbReference>
<dbReference type="GO" id="GO:0005886">
    <property type="term" value="C:plasma membrane"/>
    <property type="evidence" value="ECO:0007669"/>
    <property type="project" value="TreeGrafter"/>
</dbReference>
<evidence type="ECO:0000256" key="18">
    <source>
        <dbReference type="ARBA" id="ARBA00029665"/>
    </source>
</evidence>
<evidence type="ECO:0000256" key="15">
    <source>
        <dbReference type="ARBA" id="ARBA00023175"/>
    </source>
</evidence>
<evidence type="ECO:0000256" key="9">
    <source>
        <dbReference type="ARBA" id="ARBA00022737"/>
    </source>
</evidence>
<evidence type="ECO:0000256" key="16">
    <source>
        <dbReference type="ARBA" id="ARBA00023203"/>
    </source>
</evidence>
<keyword evidence="4 20" id="KW-0728">SH3 domain</keyword>
<keyword evidence="12" id="KW-0378">Hydrolase</keyword>
<feature type="compositionally biased region" description="Pro residues" evidence="23">
    <location>
        <begin position="1975"/>
        <end position="1992"/>
    </location>
</feature>
<dbReference type="SUPFAM" id="SSF50044">
    <property type="entry name" value="SH3-domain"/>
    <property type="match status" value="1"/>
</dbReference>
<keyword evidence="13 21" id="KW-0067">ATP-binding</keyword>
<dbReference type="Gene3D" id="2.30.30.40">
    <property type="entry name" value="SH3 Domains"/>
    <property type="match status" value="1"/>
</dbReference>
<dbReference type="Pfam" id="PF00063">
    <property type="entry name" value="Myosin_head"/>
    <property type="match status" value="1"/>
</dbReference>
<dbReference type="InterPro" id="IPR036028">
    <property type="entry name" value="SH3-like_dom_sf"/>
</dbReference>
<dbReference type="PROSITE" id="PS00108">
    <property type="entry name" value="PROTEIN_KINASE_ST"/>
    <property type="match status" value="1"/>
</dbReference>
<dbReference type="PROSITE" id="PS50002">
    <property type="entry name" value="SH3"/>
    <property type="match status" value="1"/>
</dbReference>
<feature type="region of interest" description="Disordered" evidence="23">
    <location>
        <begin position="1972"/>
        <end position="2082"/>
    </location>
</feature>
<comment type="subcellular location">
    <subcellularLocation>
        <location evidence="1">Cytoplasm</location>
        <location evidence="1">Cytoskeleton</location>
        <location evidence="1">Actin patch</location>
    </subcellularLocation>
</comment>
<evidence type="ECO:0000256" key="11">
    <source>
        <dbReference type="ARBA" id="ARBA00022777"/>
    </source>
</evidence>
<dbReference type="FunFam" id="1.10.10.820:FF:000001">
    <property type="entry name" value="Myosin heavy chain"/>
    <property type="match status" value="1"/>
</dbReference>
<keyword evidence="17" id="KW-0206">Cytoskeleton</keyword>
<dbReference type="Gene3D" id="1.20.120.720">
    <property type="entry name" value="Myosin VI head, motor domain, U50 subdomain"/>
    <property type="match status" value="1"/>
</dbReference>
<accession>A0A8E2JY18</accession>
<dbReference type="CDD" id="cd13118">
    <property type="entry name" value="POLO_box_1"/>
    <property type="match status" value="1"/>
</dbReference>
<dbReference type="InterPro" id="IPR017441">
    <property type="entry name" value="Protein_kinase_ATP_BS"/>
</dbReference>
<feature type="compositionally biased region" description="Polar residues" evidence="23">
    <location>
        <begin position="1807"/>
        <end position="1821"/>
    </location>
</feature>
<organism evidence="28 29">
    <name type="scientific">Glonium stellatum</name>
    <dbReference type="NCBI Taxonomy" id="574774"/>
    <lineage>
        <taxon>Eukaryota</taxon>
        <taxon>Fungi</taxon>
        <taxon>Dikarya</taxon>
        <taxon>Ascomycota</taxon>
        <taxon>Pezizomycotina</taxon>
        <taxon>Dothideomycetes</taxon>
        <taxon>Pleosporomycetidae</taxon>
        <taxon>Gloniales</taxon>
        <taxon>Gloniaceae</taxon>
        <taxon>Glonium</taxon>
    </lineage>
</organism>
<keyword evidence="10 21" id="KW-0547">Nucleotide-binding</keyword>
<evidence type="ECO:0000256" key="10">
    <source>
        <dbReference type="ARBA" id="ARBA00022741"/>
    </source>
</evidence>
<dbReference type="PRINTS" id="PR00193">
    <property type="entry name" value="MYOSINHEAVY"/>
</dbReference>
<keyword evidence="8" id="KW-0808">Transferase</keyword>
<dbReference type="CDD" id="cd01378">
    <property type="entry name" value="MYSc_Myo1"/>
    <property type="match status" value="1"/>
</dbReference>
<dbReference type="GO" id="GO:0030479">
    <property type="term" value="C:actin cortical patch"/>
    <property type="evidence" value="ECO:0007669"/>
    <property type="project" value="UniProtKB-SubCell"/>
</dbReference>